<organism evidence="3 4">
    <name type="scientific">Petrocella atlantisensis</name>
    <dbReference type="NCBI Taxonomy" id="2173034"/>
    <lineage>
        <taxon>Bacteria</taxon>
        <taxon>Bacillati</taxon>
        <taxon>Bacillota</taxon>
        <taxon>Clostridia</taxon>
        <taxon>Lachnospirales</taxon>
        <taxon>Vallitaleaceae</taxon>
        <taxon>Petrocella</taxon>
    </lineage>
</organism>
<keyword evidence="4" id="KW-1185">Reference proteome</keyword>
<dbReference type="Gene3D" id="3.50.90.10">
    <property type="entry name" value="YerB-like"/>
    <property type="match status" value="1"/>
</dbReference>
<dbReference type="Pfam" id="PF11258">
    <property type="entry name" value="DUF3048"/>
    <property type="match status" value="1"/>
</dbReference>
<evidence type="ECO:0008006" key="5">
    <source>
        <dbReference type="Google" id="ProtNLM"/>
    </source>
</evidence>
<dbReference type="EMBL" id="LR130778">
    <property type="protein sequence ID" value="VDN46101.1"/>
    <property type="molecule type" value="Genomic_DNA"/>
</dbReference>
<dbReference type="InterPro" id="IPR023158">
    <property type="entry name" value="YerB-like_sf"/>
</dbReference>
<dbReference type="RefSeq" id="WP_125135669.1">
    <property type="nucleotide sequence ID" value="NZ_LR130778.1"/>
</dbReference>
<name>A0A3P7PSA8_9FIRM</name>
<proteinExistence type="predicted"/>
<dbReference type="InterPro" id="IPR035328">
    <property type="entry name" value="DUF3048_C"/>
</dbReference>
<dbReference type="Pfam" id="PF17479">
    <property type="entry name" value="DUF3048_C"/>
    <property type="match status" value="1"/>
</dbReference>
<feature type="domain" description="DUF3048" evidence="1">
    <location>
        <begin position="62"/>
        <end position="202"/>
    </location>
</feature>
<feature type="domain" description="DUF3048" evidence="2">
    <location>
        <begin position="232"/>
        <end position="350"/>
    </location>
</feature>
<evidence type="ECO:0000313" key="3">
    <source>
        <dbReference type="EMBL" id="VDN46101.1"/>
    </source>
</evidence>
<dbReference type="AlphaFoldDB" id="A0A3P7PSA8"/>
<protein>
    <recommendedName>
        <fullName evidence="5">Lipoprotein YerB</fullName>
    </recommendedName>
</protein>
<accession>A0A3P7PSA8</accession>
<dbReference type="InterPro" id="IPR021416">
    <property type="entry name" value="DUF3048_N"/>
</dbReference>
<gene>
    <name evidence="3" type="ORF">PATL70BA_0257</name>
</gene>
<dbReference type="KEGG" id="cbar:PATL70BA_0257"/>
<reference evidence="3 4" key="1">
    <citation type="submission" date="2018-09" db="EMBL/GenBank/DDBJ databases">
        <authorList>
            <person name="Postec A."/>
        </authorList>
    </citation>
    <scope>NUCLEOTIDE SEQUENCE [LARGE SCALE GENOMIC DNA]</scope>
    <source>
        <strain evidence="3">70B-A</strain>
    </source>
</reference>
<dbReference type="Proteomes" id="UP000279029">
    <property type="component" value="Chromosome"/>
</dbReference>
<sequence length="364" mass="41562">MKKRVCIWILLGLMTFSVGCGKEEVVEEPEIVEVVEEVPEVVEEVEEVEEVVDLTGKAPNPLTGLYIDEDVINRRPVGIVISNIHNAIPQIGIEDADVIYETLVEGGITRLYAVYQDVTGDKIGPVRSARHYYLDFAFDFDAIFVHIGGSPQAYDAIRKLRAPNLDAMSSSVAYKDPSRKSPHSTYATKDRIMEIWEQKGYRTEKDPAFVNKFDFSEEIKLIDPEKVEKVILDFSSYHYAWFDYDADAMNYKRFQYLNYKKTGTGEHIDEGTGQQLVFDNIIIQLASVWNIKGDSAGRMDMNLLTEGDGYYLTRGEMVPITWSKKSHNEPTRYFDVNGDPLIMYPGKTWISVFPTNRTDKLLFE</sequence>
<dbReference type="SUPFAM" id="SSF159774">
    <property type="entry name" value="YerB-like"/>
    <property type="match status" value="1"/>
</dbReference>
<evidence type="ECO:0000259" key="1">
    <source>
        <dbReference type="Pfam" id="PF11258"/>
    </source>
</evidence>
<evidence type="ECO:0000259" key="2">
    <source>
        <dbReference type="Pfam" id="PF17479"/>
    </source>
</evidence>
<evidence type="ECO:0000313" key="4">
    <source>
        <dbReference type="Proteomes" id="UP000279029"/>
    </source>
</evidence>
<dbReference type="OrthoDB" id="9779102at2"/>
<dbReference type="PROSITE" id="PS51257">
    <property type="entry name" value="PROKAR_LIPOPROTEIN"/>
    <property type="match status" value="1"/>
</dbReference>